<reference evidence="1 2" key="1">
    <citation type="journal article" date="2014" name="Agronomy (Basel)">
        <title>A Draft Genome Sequence for Ensete ventricosum, the Drought-Tolerant Tree Against Hunger.</title>
        <authorList>
            <person name="Harrison J."/>
            <person name="Moore K.A."/>
            <person name="Paszkiewicz K."/>
            <person name="Jones T."/>
            <person name="Grant M."/>
            <person name="Ambacheew D."/>
            <person name="Muzemil S."/>
            <person name="Studholme D.J."/>
        </authorList>
    </citation>
    <scope>NUCLEOTIDE SEQUENCE [LARGE SCALE GENOMIC DNA]</scope>
</reference>
<evidence type="ECO:0000313" key="1">
    <source>
        <dbReference type="EMBL" id="RRT63385.1"/>
    </source>
</evidence>
<accession>A0A426ZHD6</accession>
<dbReference type="AlphaFoldDB" id="A0A426ZHD6"/>
<dbReference type="EMBL" id="AMZH03006615">
    <property type="protein sequence ID" value="RRT63385.1"/>
    <property type="molecule type" value="Genomic_DNA"/>
</dbReference>
<gene>
    <name evidence="1" type="ORF">B296_00022094</name>
</gene>
<name>A0A426ZHD6_ENSVE</name>
<proteinExistence type="predicted"/>
<evidence type="ECO:0000313" key="2">
    <source>
        <dbReference type="Proteomes" id="UP000287651"/>
    </source>
</evidence>
<protein>
    <submittedName>
        <fullName evidence="1">Uncharacterized protein</fullName>
    </submittedName>
</protein>
<organism evidence="1 2">
    <name type="scientific">Ensete ventricosum</name>
    <name type="common">Abyssinian banana</name>
    <name type="synonym">Musa ensete</name>
    <dbReference type="NCBI Taxonomy" id="4639"/>
    <lineage>
        <taxon>Eukaryota</taxon>
        <taxon>Viridiplantae</taxon>
        <taxon>Streptophyta</taxon>
        <taxon>Embryophyta</taxon>
        <taxon>Tracheophyta</taxon>
        <taxon>Spermatophyta</taxon>
        <taxon>Magnoliopsida</taxon>
        <taxon>Liliopsida</taxon>
        <taxon>Zingiberales</taxon>
        <taxon>Musaceae</taxon>
        <taxon>Ensete</taxon>
    </lineage>
</organism>
<dbReference type="Proteomes" id="UP000287651">
    <property type="component" value="Unassembled WGS sequence"/>
</dbReference>
<feature type="non-terminal residue" evidence="1">
    <location>
        <position position="54"/>
    </location>
</feature>
<comment type="caution">
    <text evidence="1">The sequence shown here is derived from an EMBL/GenBank/DDBJ whole genome shotgun (WGS) entry which is preliminary data.</text>
</comment>
<sequence length="54" mass="5764">MTCSVGSELPSYALSVVICFAKGIRKLAGNTPGDHRKKIERFTARMPEAVGLVG</sequence>